<dbReference type="PROSITE" id="PS51898">
    <property type="entry name" value="TYR_RECOMBINASE"/>
    <property type="match status" value="1"/>
</dbReference>
<proteinExistence type="inferred from homology"/>
<dbReference type="InterPro" id="IPR050090">
    <property type="entry name" value="Tyrosine_recombinase_XerCD"/>
</dbReference>
<dbReference type="PANTHER" id="PTHR30349">
    <property type="entry name" value="PHAGE INTEGRASE-RELATED"/>
    <property type="match status" value="1"/>
</dbReference>
<dbReference type="SUPFAM" id="SSF56349">
    <property type="entry name" value="DNA breaking-rejoining enzymes"/>
    <property type="match status" value="1"/>
</dbReference>
<comment type="caution">
    <text evidence="8">The sequence shown here is derived from an EMBL/GenBank/DDBJ whole genome shotgun (WGS) entry which is preliminary data.</text>
</comment>
<evidence type="ECO:0000256" key="3">
    <source>
        <dbReference type="ARBA" id="ARBA00023125"/>
    </source>
</evidence>
<evidence type="ECO:0000259" key="7">
    <source>
        <dbReference type="PROSITE" id="PS51900"/>
    </source>
</evidence>
<keyword evidence="2" id="KW-0229">DNA integration</keyword>
<feature type="domain" description="Core-binding (CB)" evidence="7">
    <location>
        <begin position="1"/>
        <end position="86"/>
    </location>
</feature>
<evidence type="ECO:0000256" key="1">
    <source>
        <dbReference type="ARBA" id="ARBA00008857"/>
    </source>
</evidence>
<dbReference type="InterPro" id="IPR002104">
    <property type="entry name" value="Integrase_catalytic"/>
</dbReference>
<dbReference type="Gene3D" id="1.10.150.130">
    <property type="match status" value="1"/>
</dbReference>
<dbReference type="Proteomes" id="UP001501490">
    <property type="component" value="Unassembled WGS sequence"/>
</dbReference>
<dbReference type="PROSITE" id="PS51900">
    <property type="entry name" value="CB"/>
    <property type="match status" value="1"/>
</dbReference>
<keyword evidence="9" id="KW-1185">Reference proteome</keyword>
<dbReference type="EMBL" id="BAABAB010000004">
    <property type="protein sequence ID" value="GAA3605498.1"/>
    <property type="molecule type" value="Genomic_DNA"/>
</dbReference>
<evidence type="ECO:0000256" key="5">
    <source>
        <dbReference type="PROSITE-ProRule" id="PRU01248"/>
    </source>
</evidence>
<dbReference type="PANTHER" id="PTHR30349:SF41">
    <property type="entry name" value="INTEGRASE_RECOMBINASE PROTEIN MJ0367-RELATED"/>
    <property type="match status" value="1"/>
</dbReference>
<protein>
    <submittedName>
        <fullName evidence="8">Tyrosine-type recombinase/integrase</fullName>
    </submittedName>
</protein>
<gene>
    <name evidence="8" type="ORF">GCM10022236_04230</name>
</gene>
<dbReference type="InterPro" id="IPR004107">
    <property type="entry name" value="Integrase_SAM-like_N"/>
</dbReference>
<organism evidence="8 9">
    <name type="scientific">Microlunatus ginsengisoli</name>
    <dbReference type="NCBI Taxonomy" id="363863"/>
    <lineage>
        <taxon>Bacteria</taxon>
        <taxon>Bacillati</taxon>
        <taxon>Actinomycetota</taxon>
        <taxon>Actinomycetes</taxon>
        <taxon>Propionibacteriales</taxon>
        <taxon>Propionibacteriaceae</taxon>
        <taxon>Microlunatus</taxon>
    </lineage>
</organism>
<evidence type="ECO:0000313" key="9">
    <source>
        <dbReference type="Proteomes" id="UP001501490"/>
    </source>
</evidence>
<dbReference type="RefSeq" id="WP_344801428.1">
    <property type="nucleotide sequence ID" value="NZ_BAABAB010000004.1"/>
</dbReference>
<feature type="domain" description="Tyr recombinase" evidence="6">
    <location>
        <begin position="107"/>
        <end position="305"/>
    </location>
</feature>
<keyword evidence="4" id="KW-0233">DNA recombination</keyword>
<dbReference type="InterPro" id="IPR044068">
    <property type="entry name" value="CB"/>
</dbReference>
<reference evidence="9" key="1">
    <citation type="journal article" date="2019" name="Int. J. Syst. Evol. Microbiol.">
        <title>The Global Catalogue of Microorganisms (GCM) 10K type strain sequencing project: providing services to taxonomists for standard genome sequencing and annotation.</title>
        <authorList>
            <consortium name="The Broad Institute Genomics Platform"/>
            <consortium name="The Broad Institute Genome Sequencing Center for Infectious Disease"/>
            <person name="Wu L."/>
            <person name="Ma J."/>
        </authorList>
    </citation>
    <scope>NUCLEOTIDE SEQUENCE [LARGE SCALE GENOMIC DNA]</scope>
    <source>
        <strain evidence="9">JCM 16929</strain>
    </source>
</reference>
<comment type="similarity">
    <text evidence="1">Belongs to the 'phage' integrase family.</text>
</comment>
<evidence type="ECO:0000259" key="6">
    <source>
        <dbReference type="PROSITE" id="PS51898"/>
    </source>
</evidence>
<dbReference type="Pfam" id="PF02899">
    <property type="entry name" value="Phage_int_SAM_1"/>
    <property type="match status" value="1"/>
</dbReference>
<evidence type="ECO:0000256" key="4">
    <source>
        <dbReference type="ARBA" id="ARBA00023172"/>
    </source>
</evidence>
<dbReference type="InterPro" id="IPR013762">
    <property type="entry name" value="Integrase-like_cat_sf"/>
</dbReference>
<evidence type="ECO:0000256" key="2">
    <source>
        <dbReference type="ARBA" id="ARBA00022908"/>
    </source>
</evidence>
<dbReference type="InterPro" id="IPR011010">
    <property type="entry name" value="DNA_brk_join_enz"/>
</dbReference>
<dbReference type="Pfam" id="PF00589">
    <property type="entry name" value="Phage_integrase"/>
    <property type="match status" value="1"/>
</dbReference>
<sequence>MTPLVDRFFAARRSLKDSPHTTAAYRRDLAAILTHIADGGDVDEVRVDQLSAPVLRDAFGVFATSHAKASITRCWSTWNQFLTFLVAEGVLAGNPMAAVPRPRRVKSAPKPLQGEDTPETLLRSAALPRSNARQPWPERDLAVLATLLLTGLRSAELLSLTVGSITGTPGERRIHVTGKGGKSRSVPIEDTLDAVINVYLGTRRARFPSRRIGLRSPLFVDHHGNPMQRGGLRYLTDTAMRAAGVGDRRSPGALVHAMRHTYATRLADDGATASEIMALLGHASLTTSQAYIDSTATEQRRSAAANRTYRALNGIVTPTADAE</sequence>
<dbReference type="InterPro" id="IPR010998">
    <property type="entry name" value="Integrase_recombinase_N"/>
</dbReference>
<dbReference type="Gene3D" id="1.10.443.10">
    <property type="entry name" value="Intergrase catalytic core"/>
    <property type="match status" value="1"/>
</dbReference>
<accession>A0ABP6ZCM2</accession>
<evidence type="ECO:0000313" key="8">
    <source>
        <dbReference type="EMBL" id="GAA3605498.1"/>
    </source>
</evidence>
<name>A0ABP6ZCM2_9ACTN</name>
<keyword evidence="3 5" id="KW-0238">DNA-binding</keyword>